<proteinExistence type="predicted"/>
<sequence>MNFTRQQTNAGLLYVGTETDGVNFEIAKTKAGQYELTAGGEIAGTFKLLKDAKIAANRIESEILDAMVLRSKAEIEARGIVPGALVEVKGRRASEGPVTVKHVGAGYVELNRPNGGTFRRPASDLTVVLPAEPIEFTAEELDRVSADIDAHNARAAELHRPELSVHIGDEVELADRPGHVIVTGIHGDGTATVRPEGGVKFVVKGSDIVAIRRTREEIEEAATARAVGAEYTKAGSIVAGEERIQTAGGVSIGDRAEISGDDSVWTVNQIIEVEGEYLYRLRDETRPAGFRSTWRLGEEITLVSDDEAEEAAVDTEFSEEEVAAERHENAVGFRYEARQWPTGRDVVPNTIETAAQFRTEAALTRARAEAEALKPGDTVAYNGSRGMEGWTVIGRRDQGGFVTLHLRELSGTTSWMTIAELASAVVDGRALLIRTAGGSDTPDERGILDVLGVAVETWVAETDGAPVETALEDRAGQPVLHLGYSGGSYEIYATRVG</sequence>
<name>A0AA49GZH7_9CAUD</name>
<evidence type="ECO:0000313" key="1">
    <source>
        <dbReference type="EMBL" id="UKH48340.1"/>
    </source>
</evidence>
<evidence type="ECO:0000313" key="2">
    <source>
        <dbReference type="Proteomes" id="UP001179340"/>
    </source>
</evidence>
<keyword evidence="2" id="KW-1185">Reference proteome</keyword>
<gene>
    <name evidence="1" type="primary">54</name>
    <name evidence="1" type="ORF">SEA_LILMAC1015_54</name>
</gene>
<protein>
    <submittedName>
        <fullName evidence="1">Uncharacterized protein</fullName>
    </submittedName>
</protein>
<dbReference type="Proteomes" id="UP001179340">
    <property type="component" value="Segment"/>
</dbReference>
<organism evidence="1 2">
    <name type="scientific">Arthrobacter phage Lilmac1015</name>
    <dbReference type="NCBI Taxonomy" id="2912653"/>
    <lineage>
        <taxon>Viruses</taxon>
        <taxon>Duplodnaviria</taxon>
        <taxon>Heunggongvirae</taxon>
        <taxon>Uroviricota</taxon>
        <taxon>Caudoviricetes</taxon>
        <taxon>Berryhillviridae</taxon>
        <taxon>Lilmacvirus</taxon>
        <taxon>Lilmacvirus lilmac1015</taxon>
    </lineage>
</organism>
<reference evidence="1" key="1">
    <citation type="submission" date="2021-12" db="EMBL/GenBank/DDBJ databases">
        <authorList>
            <person name="Isenhart S.H."/>
            <person name="Brown D.K."/>
            <person name="Allen M.J."/>
            <person name="Garcia C.A."/>
            <person name="Bollivar D.W."/>
            <person name="Garlena R.A."/>
            <person name="Russell D.A."/>
            <person name="Jacobs-Sera D."/>
            <person name="Hatfull G.F."/>
        </authorList>
    </citation>
    <scope>NUCLEOTIDE SEQUENCE</scope>
</reference>
<dbReference type="EMBL" id="OL742560">
    <property type="protein sequence ID" value="UKH48340.1"/>
    <property type="molecule type" value="Genomic_DNA"/>
</dbReference>
<accession>A0AA49GZH7</accession>